<feature type="signal peptide" evidence="1">
    <location>
        <begin position="1"/>
        <end position="20"/>
    </location>
</feature>
<gene>
    <name evidence="2" type="ORF">ACFOSX_03220</name>
</gene>
<organism evidence="2 3">
    <name type="scientific">Winogradskyella maritima</name>
    <dbReference type="NCBI Taxonomy" id="1517766"/>
    <lineage>
        <taxon>Bacteria</taxon>
        <taxon>Pseudomonadati</taxon>
        <taxon>Bacteroidota</taxon>
        <taxon>Flavobacteriia</taxon>
        <taxon>Flavobacteriales</taxon>
        <taxon>Flavobacteriaceae</taxon>
        <taxon>Winogradskyella</taxon>
    </lineage>
</organism>
<feature type="chain" id="PRO_5045180372" description="Lipoprotein" evidence="1">
    <location>
        <begin position="21"/>
        <end position="187"/>
    </location>
</feature>
<proteinExistence type="predicted"/>
<evidence type="ECO:0000313" key="3">
    <source>
        <dbReference type="Proteomes" id="UP001595812"/>
    </source>
</evidence>
<dbReference type="RefSeq" id="WP_386096956.1">
    <property type="nucleotide sequence ID" value="NZ_JBHSAT010000004.1"/>
</dbReference>
<evidence type="ECO:0000256" key="1">
    <source>
        <dbReference type="SAM" id="SignalP"/>
    </source>
</evidence>
<accession>A0ABV8ADU4</accession>
<evidence type="ECO:0000313" key="2">
    <source>
        <dbReference type="EMBL" id="MFC3876232.1"/>
    </source>
</evidence>
<protein>
    <recommendedName>
        <fullName evidence="4">Lipoprotein</fullName>
    </recommendedName>
</protein>
<sequence length="187" mass="21487">MKRLLLGLGLLLAVSCISTDSETQQIKRYYSGFQDGDYSKIKAVLADSVTLISGDNVMPFNPESYYKQFKWDSVFQPKYKLNSITVQHKKRIAKVSLNSMKIKFLQNNAMSCSYEFSFVDGKISKIKELDCPTADWPLWGQRVDSLVQFIEKNHPDLDGFIHDLSMQGAQNYLDAIEAYERHRKTKP</sequence>
<keyword evidence="3" id="KW-1185">Reference proteome</keyword>
<reference evidence="3" key="1">
    <citation type="journal article" date="2019" name="Int. J. Syst. Evol. Microbiol.">
        <title>The Global Catalogue of Microorganisms (GCM) 10K type strain sequencing project: providing services to taxonomists for standard genome sequencing and annotation.</title>
        <authorList>
            <consortium name="The Broad Institute Genomics Platform"/>
            <consortium name="The Broad Institute Genome Sequencing Center for Infectious Disease"/>
            <person name="Wu L."/>
            <person name="Ma J."/>
        </authorList>
    </citation>
    <scope>NUCLEOTIDE SEQUENCE [LARGE SCALE GENOMIC DNA]</scope>
    <source>
        <strain evidence="3">CECT 8979</strain>
    </source>
</reference>
<dbReference type="EMBL" id="JBHSAT010000004">
    <property type="protein sequence ID" value="MFC3876232.1"/>
    <property type="molecule type" value="Genomic_DNA"/>
</dbReference>
<evidence type="ECO:0008006" key="4">
    <source>
        <dbReference type="Google" id="ProtNLM"/>
    </source>
</evidence>
<comment type="caution">
    <text evidence="2">The sequence shown here is derived from an EMBL/GenBank/DDBJ whole genome shotgun (WGS) entry which is preliminary data.</text>
</comment>
<name>A0ABV8ADU4_9FLAO</name>
<keyword evidence="1" id="KW-0732">Signal</keyword>
<dbReference type="PROSITE" id="PS51257">
    <property type="entry name" value="PROKAR_LIPOPROTEIN"/>
    <property type="match status" value="1"/>
</dbReference>
<dbReference type="Proteomes" id="UP001595812">
    <property type="component" value="Unassembled WGS sequence"/>
</dbReference>